<reference evidence="1 2" key="1">
    <citation type="submission" date="2020-09" db="EMBL/GenBank/DDBJ databases">
        <title>De no assembly of potato wild relative species, Solanum commersonii.</title>
        <authorList>
            <person name="Cho K."/>
        </authorList>
    </citation>
    <scope>NUCLEOTIDE SEQUENCE [LARGE SCALE GENOMIC DNA]</scope>
    <source>
        <strain evidence="1">LZ3.2</strain>
        <tissue evidence="1">Leaf</tissue>
    </source>
</reference>
<keyword evidence="2" id="KW-1185">Reference proteome</keyword>
<sequence length="67" mass="7886">MINANDIDYIIWIYSMKNDSLKKNALFQMIETRFVEENGGSEFNKFSIILLVVDDKKFYVTPVPSQY</sequence>
<organism evidence="1 2">
    <name type="scientific">Solanum commersonii</name>
    <name type="common">Commerson's wild potato</name>
    <name type="synonym">Commerson's nightshade</name>
    <dbReference type="NCBI Taxonomy" id="4109"/>
    <lineage>
        <taxon>Eukaryota</taxon>
        <taxon>Viridiplantae</taxon>
        <taxon>Streptophyta</taxon>
        <taxon>Embryophyta</taxon>
        <taxon>Tracheophyta</taxon>
        <taxon>Spermatophyta</taxon>
        <taxon>Magnoliopsida</taxon>
        <taxon>eudicotyledons</taxon>
        <taxon>Gunneridae</taxon>
        <taxon>Pentapetalae</taxon>
        <taxon>asterids</taxon>
        <taxon>lamiids</taxon>
        <taxon>Solanales</taxon>
        <taxon>Solanaceae</taxon>
        <taxon>Solanoideae</taxon>
        <taxon>Solaneae</taxon>
        <taxon>Solanum</taxon>
    </lineage>
</organism>
<protein>
    <submittedName>
        <fullName evidence="1">Uncharacterized protein</fullName>
    </submittedName>
</protein>
<accession>A0A9J6A6M8</accession>
<evidence type="ECO:0000313" key="1">
    <source>
        <dbReference type="EMBL" id="KAG5620229.1"/>
    </source>
</evidence>
<evidence type="ECO:0000313" key="2">
    <source>
        <dbReference type="Proteomes" id="UP000824120"/>
    </source>
</evidence>
<comment type="caution">
    <text evidence="1">The sequence shown here is derived from an EMBL/GenBank/DDBJ whole genome shotgun (WGS) entry which is preliminary data.</text>
</comment>
<dbReference type="AlphaFoldDB" id="A0A9J6A6M8"/>
<name>A0A9J6A6M8_SOLCO</name>
<dbReference type="EMBL" id="JACXVP010000002">
    <property type="protein sequence ID" value="KAG5620229.1"/>
    <property type="molecule type" value="Genomic_DNA"/>
</dbReference>
<gene>
    <name evidence="1" type="ORF">H5410_005447</name>
</gene>
<proteinExistence type="predicted"/>
<dbReference type="Proteomes" id="UP000824120">
    <property type="component" value="Chromosome 2"/>
</dbReference>